<dbReference type="AlphaFoldDB" id="A0A1D2NHM9"/>
<dbReference type="GO" id="GO:0005929">
    <property type="term" value="C:cilium"/>
    <property type="evidence" value="ECO:0007669"/>
    <property type="project" value="TreeGrafter"/>
</dbReference>
<keyword evidence="2" id="KW-0677">Repeat</keyword>
<protein>
    <submittedName>
        <fullName evidence="5">Whirlin</fullName>
    </submittedName>
</protein>
<sequence>MLGPNPEVPQPGETLHHRVEYYTWVDRHGNPVPPPNPSDYPPERVINLDIAPGQNLGLMIRGGCEYGLGIYVTGVDPGSVAERVGLQRGEMRSST</sequence>
<accession>A0A1D2NHM9</accession>
<gene>
    <name evidence="5" type="ORF">Ocin01_01910</name>
</gene>
<dbReference type="GO" id="GO:0032426">
    <property type="term" value="C:stereocilium tip"/>
    <property type="evidence" value="ECO:0007669"/>
    <property type="project" value="TreeGrafter"/>
</dbReference>
<evidence type="ECO:0000259" key="4">
    <source>
        <dbReference type="PROSITE" id="PS50106"/>
    </source>
</evidence>
<evidence type="ECO:0000313" key="5">
    <source>
        <dbReference type="EMBL" id="ODN04761.1"/>
    </source>
</evidence>
<dbReference type="InterPro" id="IPR036034">
    <property type="entry name" value="PDZ_sf"/>
</dbReference>
<feature type="domain" description="PDZ" evidence="4">
    <location>
        <begin position="45"/>
        <end position="95"/>
    </location>
</feature>
<dbReference type="Proteomes" id="UP000094527">
    <property type="component" value="Unassembled WGS sequence"/>
</dbReference>
<dbReference type="EMBL" id="LJIJ01000036">
    <property type="protein sequence ID" value="ODN04761.1"/>
    <property type="molecule type" value="Genomic_DNA"/>
</dbReference>
<dbReference type="InterPro" id="IPR051844">
    <property type="entry name" value="USH2_Complex_Protein"/>
</dbReference>
<reference evidence="5 6" key="1">
    <citation type="journal article" date="2016" name="Genome Biol. Evol.">
        <title>Gene Family Evolution Reflects Adaptation to Soil Environmental Stressors in the Genome of the Collembolan Orchesella cincta.</title>
        <authorList>
            <person name="Faddeeva-Vakhrusheva A."/>
            <person name="Derks M.F."/>
            <person name="Anvar S.Y."/>
            <person name="Agamennone V."/>
            <person name="Suring W."/>
            <person name="Smit S."/>
            <person name="van Straalen N.M."/>
            <person name="Roelofs D."/>
        </authorList>
    </citation>
    <scope>NUCLEOTIDE SEQUENCE [LARGE SCALE GENOMIC DNA]</scope>
    <source>
        <tissue evidence="5">Mixed pool</tissue>
    </source>
</reference>
<dbReference type="PANTHER" id="PTHR23116:SF29">
    <property type="entry name" value="PDZ DOMAIN-CONTAINING PROTEIN 7"/>
    <property type="match status" value="1"/>
</dbReference>
<dbReference type="PANTHER" id="PTHR23116">
    <property type="entry name" value="PDZ DOMAIN CONTAINING WHIRLIN AND HARMONIN-RELATED"/>
    <property type="match status" value="1"/>
</dbReference>
<organism evidence="5 6">
    <name type="scientific">Orchesella cincta</name>
    <name type="common">Springtail</name>
    <name type="synonym">Podura cincta</name>
    <dbReference type="NCBI Taxonomy" id="48709"/>
    <lineage>
        <taxon>Eukaryota</taxon>
        <taxon>Metazoa</taxon>
        <taxon>Ecdysozoa</taxon>
        <taxon>Arthropoda</taxon>
        <taxon>Hexapoda</taxon>
        <taxon>Collembola</taxon>
        <taxon>Entomobryomorpha</taxon>
        <taxon>Entomobryoidea</taxon>
        <taxon>Orchesellidae</taxon>
        <taxon>Orchesellinae</taxon>
        <taxon>Orchesella</taxon>
    </lineage>
</organism>
<dbReference type="Gene3D" id="2.30.42.10">
    <property type="match status" value="1"/>
</dbReference>
<dbReference type="InterPro" id="IPR001478">
    <property type="entry name" value="PDZ"/>
</dbReference>
<evidence type="ECO:0000256" key="3">
    <source>
        <dbReference type="ARBA" id="ARBA00023273"/>
    </source>
</evidence>
<comment type="subcellular location">
    <subcellularLocation>
        <location evidence="1">Cell projection</location>
    </subcellularLocation>
</comment>
<evidence type="ECO:0000256" key="1">
    <source>
        <dbReference type="ARBA" id="ARBA00004316"/>
    </source>
</evidence>
<keyword evidence="3" id="KW-0966">Cell projection</keyword>
<keyword evidence="6" id="KW-1185">Reference proteome</keyword>
<dbReference type="OrthoDB" id="10029564at2759"/>
<evidence type="ECO:0000313" key="6">
    <source>
        <dbReference type="Proteomes" id="UP000094527"/>
    </source>
</evidence>
<dbReference type="PROSITE" id="PS50106">
    <property type="entry name" value="PDZ"/>
    <property type="match status" value="1"/>
</dbReference>
<evidence type="ECO:0000256" key="2">
    <source>
        <dbReference type="ARBA" id="ARBA00022737"/>
    </source>
</evidence>
<comment type="caution">
    <text evidence="5">The sequence shown here is derived from an EMBL/GenBank/DDBJ whole genome shotgun (WGS) entry which is preliminary data.</text>
</comment>
<dbReference type="GO" id="GO:0002142">
    <property type="term" value="C:stereocilia ankle link complex"/>
    <property type="evidence" value="ECO:0007669"/>
    <property type="project" value="TreeGrafter"/>
</dbReference>
<dbReference type="SUPFAM" id="SSF50156">
    <property type="entry name" value="PDZ domain-like"/>
    <property type="match status" value="1"/>
</dbReference>
<dbReference type="STRING" id="48709.A0A1D2NHM9"/>
<name>A0A1D2NHM9_ORCCI</name>
<dbReference type="GO" id="GO:0005886">
    <property type="term" value="C:plasma membrane"/>
    <property type="evidence" value="ECO:0007669"/>
    <property type="project" value="TreeGrafter"/>
</dbReference>
<proteinExistence type="predicted"/>